<feature type="non-terminal residue" evidence="2">
    <location>
        <position position="1"/>
    </location>
</feature>
<dbReference type="AlphaFoldDB" id="A0A6J4M9D5"/>
<gene>
    <name evidence="2" type="ORF">AVDCRST_MAG68-3779</name>
</gene>
<feature type="compositionally biased region" description="Gly residues" evidence="1">
    <location>
        <begin position="1"/>
        <end position="10"/>
    </location>
</feature>
<accession>A0A6J4M9D5</accession>
<reference evidence="2" key="1">
    <citation type="submission" date="2020-02" db="EMBL/GenBank/DDBJ databases">
        <authorList>
            <person name="Meier V. D."/>
        </authorList>
    </citation>
    <scope>NUCLEOTIDE SEQUENCE</scope>
    <source>
        <strain evidence="2">AVDCRST_MAG68</strain>
    </source>
</reference>
<dbReference type="EMBL" id="CADCTW010000177">
    <property type="protein sequence ID" value="CAA9352779.1"/>
    <property type="molecule type" value="Genomic_DNA"/>
</dbReference>
<feature type="region of interest" description="Disordered" evidence="1">
    <location>
        <begin position="1"/>
        <end position="30"/>
    </location>
</feature>
<feature type="non-terminal residue" evidence="2">
    <location>
        <position position="73"/>
    </location>
</feature>
<protein>
    <submittedName>
        <fullName evidence="2">Uncharacterized protein</fullName>
    </submittedName>
</protein>
<sequence>WTAGGRGLPGKVGPFSRAPSPGGLRAATLSHKPRGRGDYFAGVERAPLCVSVSLCLCVRPLFRLRHSGGPQRG</sequence>
<evidence type="ECO:0000313" key="2">
    <source>
        <dbReference type="EMBL" id="CAA9352779.1"/>
    </source>
</evidence>
<evidence type="ECO:0000256" key="1">
    <source>
        <dbReference type="SAM" id="MobiDB-lite"/>
    </source>
</evidence>
<name>A0A6J4M9D5_9BACT</name>
<organism evidence="2">
    <name type="scientific">uncultured Gemmatimonadota bacterium</name>
    <dbReference type="NCBI Taxonomy" id="203437"/>
    <lineage>
        <taxon>Bacteria</taxon>
        <taxon>Pseudomonadati</taxon>
        <taxon>Gemmatimonadota</taxon>
        <taxon>environmental samples</taxon>
    </lineage>
</organism>
<proteinExistence type="predicted"/>